<comment type="caution">
    <text evidence="1">The sequence shown here is derived from an EMBL/GenBank/DDBJ whole genome shotgun (WGS) entry which is preliminary data.</text>
</comment>
<dbReference type="Pfam" id="PF11185">
    <property type="entry name" value="DUF2971"/>
    <property type="match status" value="1"/>
</dbReference>
<evidence type="ECO:0000313" key="1">
    <source>
        <dbReference type="EMBL" id="RMB56043.1"/>
    </source>
</evidence>
<organism evidence="1 2">
    <name type="scientific">Dokdonia sinensis</name>
    <dbReference type="NCBI Taxonomy" id="2479847"/>
    <lineage>
        <taxon>Bacteria</taxon>
        <taxon>Pseudomonadati</taxon>
        <taxon>Bacteroidota</taxon>
        <taxon>Flavobacteriia</taxon>
        <taxon>Flavobacteriales</taxon>
        <taxon>Flavobacteriaceae</taxon>
        <taxon>Dokdonia</taxon>
    </lineage>
</organism>
<dbReference type="RefSeq" id="WP_121918759.1">
    <property type="nucleotide sequence ID" value="NZ_REFV01000031.1"/>
</dbReference>
<gene>
    <name evidence="1" type="ORF">EAX61_16240</name>
</gene>
<dbReference type="OrthoDB" id="8548541at2"/>
<reference evidence="1 2" key="1">
    <citation type="submission" date="2018-10" db="EMBL/GenBank/DDBJ databases">
        <title>Dokdonia luteus sp. nov., isolated from sea water.</title>
        <authorList>
            <person name="Zhou L.Y."/>
            <person name="Du Z.J."/>
        </authorList>
    </citation>
    <scope>NUCLEOTIDE SEQUENCE [LARGE SCALE GENOMIC DNA]</scope>
    <source>
        <strain evidence="1 2">SH27</strain>
    </source>
</reference>
<keyword evidence="2" id="KW-1185">Reference proteome</keyword>
<accession>A0A3M0G2B0</accession>
<evidence type="ECO:0000313" key="2">
    <source>
        <dbReference type="Proteomes" id="UP000281985"/>
    </source>
</evidence>
<dbReference type="Proteomes" id="UP000281985">
    <property type="component" value="Unassembled WGS sequence"/>
</dbReference>
<proteinExistence type="predicted"/>
<protein>
    <submittedName>
        <fullName evidence="1">DUF2971 domain-containing protein</fullName>
    </submittedName>
</protein>
<dbReference type="AlphaFoldDB" id="A0A3M0G2B0"/>
<dbReference type="InterPro" id="IPR021352">
    <property type="entry name" value="DUF2971"/>
</dbReference>
<sequence>MDEKKISWDNITPQDKEDLEREVYKFIDLKYLPSIFKDKKLAFLKVNKWDDPFENFIFKSNFKINGKKVESDIFKVFANSTFGQSWTLHSETDALWRIYSPNKNSVRIKTKASKLLQMIKTKSDDSLYCMLGDVEYKTKNEFENFISKLKTHQDFRTDQFHTFTYFVKRTEFTHEKEFRVIYIADFENGKKNEILYFNIDPNEFIIDILVDPRLTVTEFNKIKTTIRNLGYNGKIEKSSLYYWKPLNIDLKT</sequence>
<name>A0A3M0G2B0_9FLAO</name>
<dbReference type="EMBL" id="REFV01000031">
    <property type="protein sequence ID" value="RMB56043.1"/>
    <property type="molecule type" value="Genomic_DNA"/>
</dbReference>